<dbReference type="Pfam" id="PF20114">
    <property type="entry name" value="DUF6504"/>
    <property type="match status" value="1"/>
</dbReference>
<dbReference type="AlphaFoldDB" id="A0A7T2GIC2"/>
<evidence type="ECO:0000256" key="4">
    <source>
        <dbReference type="ARBA" id="ARBA00025589"/>
    </source>
</evidence>
<dbReference type="GO" id="GO:0003684">
    <property type="term" value="F:damaged DNA binding"/>
    <property type="evidence" value="ECO:0007669"/>
    <property type="project" value="InterPro"/>
</dbReference>
<dbReference type="GO" id="GO:0006281">
    <property type="term" value="P:DNA repair"/>
    <property type="evidence" value="ECO:0007669"/>
    <property type="project" value="InterPro"/>
</dbReference>
<keyword evidence="3" id="KW-0227">DNA damage</keyword>
<evidence type="ECO:0000259" key="7">
    <source>
        <dbReference type="Pfam" id="PF11799"/>
    </source>
</evidence>
<evidence type="ECO:0000256" key="2">
    <source>
        <dbReference type="ARBA" id="ARBA00012417"/>
    </source>
</evidence>
<dbReference type="InterPro" id="IPR001126">
    <property type="entry name" value="UmuC"/>
</dbReference>
<name>A0A7T2GIC2_9SPHN</name>
<dbReference type="Proteomes" id="UP000594873">
    <property type="component" value="Chromosome"/>
</dbReference>
<feature type="domain" description="DNA polymerase Y-family little finger" evidence="7">
    <location>
        <begin position="349"/>
        <end position="441"/>
    </location>
</feature>
<evidence type="ECO:0000259" key="8">
    <source>
        <dbReference type="Pfam" id="PF20114"/>
    </source>
</evidence>
<evidence type="ECO:0000313" key="9">
    <source>
        <dbReference type="EMBL" id="QPQ54381.1"/>
    </source>
</evidence>
<dbReference type="InterPro" id="IPR043502">
    <property type="entry name" value="DNA/RNA_pol_sf"/>
</dbReference>
<dbReference type="Pfam" id="PF11799">
    <property type="entry name" value="IMS_C"/>
    <property type="match status" value="1"/>
</dbReference>
<dbReference type="EMBL" id="CP065592">
    <property type="protein sequence ID" value="QPQ54381.1"/>
    <property type="molecule type" value="Genomic_DNA"/>
</dbReference>
<reference evidence="9 10" key="1">
    <citation type="submission" date="2020-11" db="EMBL/GenBank/DDBJ databases">
        <title>Genome seq and assembly of Sphingosinicella sp.</title>
        <authorList>
            <person name="Chhetri G."/>
        </authorList>
    </citation>
    <scope>NUCLEOTIDE SEQUENCE [LARGE SCALE GENOMIC DNA]</scope>
    <source>
        <strain evidence="9 10">UDD2</strain>
    </source>
</reference>
<comment type="subunit">
    <text evidence="1">Monomer.</text>
</comment>
<feature type="domain" description="DUF6504" evidence="8">
    <location>
        <begin position="522"/>
        <end position="600"/>
    </location>
</feature>
<comment type="function">
    <text evidence="4">Poorly processive, error-prone DNA polymerase involved in untargeted mutagenesis. Copies undamaged DNA at stalled replication forks, which arise in vivo from mismatched or misaligned primer ends. These misaligned primers can be extended by PolIV. Exhibits no 3'-5' exonuclease (proofreading) activity. May be involved in translesional synthesis, in conjunction with the beta clamp from PolIII.</text>
</comment>
<feature type="domain" description="UmuC" evidence="6">
    <location>
        <begin position="130"/>
        <end position="250"/>
    </location>
</feature>
<sequence length="604" mass="66588">MRRVASLYLPNLPTDRLRRIGARVGRRHDAVPSGLAPRFDPAAPPEIGTRIENCSCPRGGGWRPGARWARREEVAVQIDALPTHQRPPIRELGRRSEAAEVPFRRGPSVQKIERSIAASLPPSGGELPLVTIERSGQRMVLTAVCPQARALGLHVGMALTQAQALVAGLQTQPADPEADAAFLARLGVFAAQRWTPRAAISDPSGLWLDLTGVSHLFGSELRMCERILRFCKRLGFTARIAVAGTTGAAHALARYSGKPIALCASGQEAQAIAALPIAALRIDERALATARRMGIETIGELVAMPRGPLARRFGQSLLTRLDQALGRASEPIDPILPEEPPEALLRLLEPISTPEVIDQVLRDLLAMLVASLEEKGLAARTLALLCTRVDGGEQRIAIGTARPSRDAAHLHRLLAMKIEQIEPGFGIEAMRLVAERCEQLEPQPVAHDLSGGEASPDLSHLIDRLTTRLGSRALFRSSFVESDVPERSVRRIAPLEEGRDWPRNWPRPVRLLSPPERIDKVLAELPDQPPVRFSWRGRMHVVRKADGPERIHGEWWKRRGEAEAVRDYFQIEDEDGARFWLFRRGDGVDPRTGDHSWWLHGAFG</sequence>
<dbReference type="InterPro" id="IPR045443">
    <property type="entry name" value="DUF6504"/>
</dbReference>
<dbReference type="InterPro" id="IPR017961">
    <property type="entry name" value="DNA_pol_Y-fam_little_finger"/>
</dbReference>
<evidence type="ECO:0000259" key="6">
    <source>
        <dbReference type="Pfam" id="PF00817"/>
    </source>
</evidence>
<evidence type="ECO:0000313" key="10">
    <source>
        <dbReference type="Proteomes" id="UP000594873"/>
    </source>
</evidence>
<organism evidence="9 10">
    <name type="scientific">Allosphingosinicella flava</name>
    <dbReference type="NCBI Taxonomy" id="2771430"/>
    <lineage>
        <taxon>Bacteria</taxon>
        <taxon>Pseudomonadati</taxon>
        <taxon>Pseudomonadota</taxon>
        <taxon>Alphaproteobacteria</taxon>
        <taxon>Sphingomonadales</taxon>
        <taxon>Sphingomonadaceae</taxon>
        <taxon>Allosphingosinicella</taxon>
    </lineage>
</organism>
<proteinExistence type="predicted"/>
<dbReference type="SUPFAM" id="SSF56672">
    <property type="entry name" value="DNA/RNA polymerases"/>
    <property type="match status" value="1"/>
</dbReference>
<evidence type="ECO:0000256" key="5">
    <source>
        <dbReference type="ARBA" id="ARBA00049244"/>
    </source>
</evidence>
<accession>A0A7T2GIC2</accession>
<dbReference type="InterPro" id="IPR050356">
    <property type="entry name" value="SulA_CellDiv_inhibitor"/>
</dbReference>
<evidence type="ECO:0000256" key="3">
    <source>
        <dbReference type="ARBA" id="ARBA00022763"/>
    </source>
</evidence>
<dbReference type="KEGG" id="sflv:IC614_08450"/>
<dbReference type="CDD" id="cd03468">
    <property type="entry name" value="PolY_like"/>
    <property type="match status" value="1"/>
</dbReference>
<protein>
    <recommendedName>
        <fullName evidence="2">DNA-directed DNA polymerase</fullName>
        <ecNumber evidence="2">2.7.7.7</ecNumber>
    </recommendedName>
</protein>
<keyword evidence="10" id="KW-1185">Reference proteome</keyword>
<dbReference type="Pfam" id="PF00817">
    <property type="entry name" value="IMS"/>
    <property type="match status" value="1"/>
</dbReference>
<evidence type="ECO:0000256" key="1">
    <source>
        <dbReference type="ARBA" id="ARBA00011245"/>
    </source>
</evidence>
<dbReference type="PANTHER" id="PTHR35369:SF2">
    <property type="entry name" value="BLR3025 PROTEIN"/>
    <property type="match status" value="1"/>
</dbReference>
<dbReference type="EC" id="2.7.7.7" evidence="2"/>
<dbReference type="PANTHER" id="PTHR35369">
    <property type="entry name" value="BLR3025 PROTEIN-RELATED"/>
    <property type="match status" value="1"/>
</dbReference>
<comment type="catalytic activity">
    <reaction evidence="5">
        <text>DNA(n) + a 2'-deoxyribonucleoside 5'-triphosphate = DNA(n+1) + diphosphate</text>
        <dbReference type="Rhea" id="RHEA:22508"/>
        <dbReference type="Rhea" id="RHEA-COMP:17339"/>
        <dbReference type="Rhea" id="RHEA-COMP:17340"/>
        <dbReference type="ChEBI" id="CHEBI:33019"/>
        <dbReference type="ChEBI" id="CHEBI:61560"/>
        <dbReference type="ChEBI" id="CHEBI:173112"/>
        <dbReference type="EC" id="2.7.7.7"/>
    </reaction>
</comment>
<gene>
    <name evidence="9" type="ORF">IC614_08450</name>
</gene>